<evidence type="ECO:0000313" key="11">
    <source>
        <dbReference type="Proteomes" id="UP000005237"/>
    </source>
</evidence>
<evidence type="ECO:0000256" key="1">
    <source>
        <dbReference type="ARBA" id="ARBA00004141"/>
    </source>
</evidence>
<name>A0A8R1DEE7_CAEJA</name>
<reference evidence="11" key="1">
    <citation type="submission" date="2010-08" db="EMBL/GenBank/DDBJ databases">
        <authorList>
            <consortium name="Caenorhabditis japonica Sequencing Consortium"/>
            <person name="Wilson R.K."/>
        </authorList>
    </citation>
    <scope>NUCLEOTIDE SEQUENCE [LARGE SCALE GENOMIC DNA]</scope>
    <source>
        <strain evidence="11">DF5081</strain>
    </source>
</reference>
<dbReference type="GO" id="GO:0005509">
    <property type="term" value="F:calcium ion binding"/>
    <property type="evidence" value="ECO:0007669"/>
    <property type="project" value="InterPro"/>
</dbReference>
<accession>A0A8R1DEE7</accession>
<feature type="domain" description="EF-hand" evidence="9">
    <location>
        <begin position="40"/>
        <end position="75"/>
    </location>
</feature>
<evidence type="ECO:0000313" key="10">
    <source>
        <dbReference type="EnsemblMetazoa" id="CJA00125a.1"/>
    </source>
</evidence>
<sequence>MTGEKGEGEEVEDHRYIHIIRIGSVRMDDKWREAAPVNDIETSSWIRIFRAFDTDHDGLIQCEEMQKTIRDSTYSFGFDHYELQKMSLFLEMREGKPVDFADFCYLMSKCKGYRLREYLFKAAMTVTPRNQRIHVFNSLQQYKCVPPPLFLILLSIAQLAFYLYYVFDSSEGVWLSGPIPTMSPFIVSHHHISQLWRLFTYCLINVGIFHVAFNVIIQVVIGLPLELVHAWKIYILYLMGVLFGALLSLALDPGVFLMGGAAGSFALSASHITTILTNFKNMENAAIRFSLLLLFGSLDYALAVYQRFFAPRIDKVSMYGHLGGLVAGVLFTFILFRGTKPSRFYTVSFWVSLVLCGFYIAICIALISAPNLLH</sequence>
<dbReference type="InterPro" id="IPR018247">
    <property type="entry name" value="EF_Hand_1_Ca_BS"/>
</dbReference>
<keyword evidence="11" id="KW-1185">Reference proteome</keyword>
<feature type="transmembrane region" description="Helical" evidence="8">
    <location>
        <begin position="257"/>
        <end position="279"/>
    </location>
</feature>
<dbReference type="Gene3D" id="1.10.238.10">
    <property type="entry name" value="EF-hand"/>
    <property type="match status" value="1"/>
</dbReference>
<dbReference type="InterPro" id="IPR035952">
    <property type="entry name" value="Rhomboid-like_sf"/>
</dbReference>
<protein>
    <submittedName>
        <fullName evidence="10">Rhomboid protease</fullName>
    </submittedName>
</protein>
<dbReference type="PROSITE" id="PS50222">
    <property type="entry name" value="EF_HAND_2"/>
    <property type="match status" value="1"/>
</dbReference>
<dbReference type="SUPFAM" id="SSF47473">
    <property type="entry name" value="EF-hand"/>
    <property type="match status" value="1"/>
</dbReference>
<dbReference type="InterPro" id="IPR011992">
    <property type="entry name" value="EF-hand-dom_pair"/>
</dbReference>
<dbReference type="SUPFAM" id="SSF144091">
    <property type="entry name" value="Rhomboid-like"/>
    <property type="match status" value="1"/>
</dbReference>
<dbReference type="Pfam" id="PF01694">
    <property type="entry name" value="Rhomboid"/>
    <property type="match status" value="1"/>
</dbReference>
<evidence type="ECO:0000259" key="9">
    <source>
        <dbReference type="PROSITE" id="PS50222"/>
    </source>
</evidence>
<evidence type="ECO:0000256" key="4">
    <source>
        <dbReference type="ARBA" id="ARBA00022837"/>
    </source>
</evidence>
<evidence type="ECO:0000256" key="3">
    <source>
        <dbReference type="ARBA" id="ARBA00022692"/>
    </source>
</evidence>
<dbReference type="AlphaFoldDB" id="A0A8R1DEE7"/>
<keyword evidence="4" id="KW-0106">Calcium</keyword>
<feature type="transmembrane region" description="Helical" evidence="8">
    <location>
        <begin position="198"/>
        <end position="221"/>
    </location>
</feature>
<feature type="transmembrane region" description="Helical" evidence="8">
    <location>
        <begin position="291"/>
        <end position="310"/>
    </location>
</feature>
<keyword evidence="6 8" id="KW-0472">Membrane</keyword>
<feature type="transmembrane region" description="Helical" evidence="8">
    <location>
        <begin position="316"/>
        <end position="336"/>
    </location>
</feature>
<feature type="transmembrane region" description="Helical" evidence="8">
    <location>
        <begin position="233"/>
        <end position="251"/>
    </location>
</feature>
<feature type="transmembrane region" description="Helical" evidence="8">
    <location>
        <begin position="348"/>
        <end position="369"/>
    </location>
</feature>
<evidence type="ECO:0000256" key="2">
    <source>
        <dbReference type="ARBA" id="ARBA00009045"/>
    </source>
</evidence>
<keyword evidence="3 8" id="KW-0812">Transmembrane</keyword>
<dbReference type="Proteomes" id="UP000005237">
    <property type="component" value="Unassembled WGS sequence"/>
</dbReference>
<organism evidence="10 11">
    <name type="scientific">Caenorhabditis japonica</name>
    <dbReference type="NCBI Taxonomy" id="281687"/>
    <lineage>
        <taxon>Eukaryota</taxon>
        <taxon>Metazoa</taxon>
        <taxon>Ecdysozoa</taxon>
        <taxon>Nematoda</taxon>
        <taxon>Chromadorea</taxon>
        <taxon>Rhabditida</taxon>
        <taxon>Rhabditina</taxon>
        <taxon>Rhabditomorpha</taxon>
        <taxon>Rhabditoidea</taxon>
        <taxon>Rhabditidae</taxon>
        <taxon>Peloderinae</taxon>
        <taxon>Caenorhabditis</taxon>
    </lineage>
</organism>
<evidence type="ECO:0000256" key="6">
    <source>
        <dbReference type="ARBA" id="ARBA00023136"/>
    </source>
</evidence>
<dbReference type="PROSITE" id="PS00018">
    <property type="entry name" value="EF_HAND_1"/>
    <property type="match status" value="1"/>
</dbReference>
<dbReference type="EnsemblMetazoa" id="CJA00125a.1">
    <property type="protein sequence ID" value="CJA00125a.1"/>
    <property type="gene ID" value="WBGene00119329"/>
</dbReference>
<dbReference type="Gene3D" id="1.20.1540.10">
    <property type="entry name" value="Rhomboid-like"/>
    <property type="match status" value="1"/>
</dbReference>
<dbReference type="PANTHER" id="PTHR45840">
    <property type="entry name" value="RHOMBOID-RELATED PROTEIN"/>
    <property type="match status" value="1"/>
</dbReference>
<reference evidence="10" key="2">
    <citation type="submission" date="2022-06" db="UniProtKB">
        <authorList>
            <consortium name="EnsemblMetazoa"/>
        </authorList>
    </citation>
    <scope>IDENTIFICATION</scope>
    <source>
        <strain evidence="10">DF5081</strain>
    </source>
</reference>
<proteinExistence type="inferred from homology"/>
<dbReference type="OMA" id="WIAVIFY"/>
<keyword evidence="5 8" id="KW-1133">Transmembrane helix</keyword>
<feature type="transmembrane region" description="Helical" evidence="8">
    <location>
        <begin position="149"/>
        <end position="167"/>
    </location>
</feature>
<dbReference type="PANTHER" id="PTHR45840:SF9">
    <property type="entry name" value="INACTIVE RHOMBOID-RELATED PROTEIN 2"/>
    <property type="match status" value="1"/>
</dbReference>
<dbReference type="InterPro" id="IPR017213">
    <property type="entry name" value="Peptidase_S54_rhomboid_met"/>
</dbReference>
<dbReference type="PIRSF" id="PIRSF037470">
    <property type="entry name" value="Rhomboid"/>
    <property type="match status" value="1"/>
</dbReference>
<comment type="similarity">
    <text evidence="2 7">Belongs to the peptidase S54 family.</text>
</comment>
<dbReference type="InterPro" id="IPR002048">
    <property type="entry name" value="EF_hand_dom"/>
</dbReference>
<comment type="subcellular location">
    <subcellularLocation>
        <location evidence="1">Membrane</location>
        <topology evidence="1">Multi-pass membrane protein</topology>
    </subcellularLocation>
</comment>
<evidence type="ECO:0000256" key="8">
    <source>
        <dbReference type="SAM" id="Phobius"/>
    </source>
</evidence>
<evidence type="ECO:0000256" key="5">
    <source>
        <dbReference type="ARBA" id="ARBA00022989"/>
    </source>
</evidence>
<dbReference type="GO" id="GO:0004252">
    <property type="term" value="F:serine-type endopeptidase activity"/>
    <property type="evidence" value="ECO:0007669"/>
    <property type="project" value="UniProtKB-UniRule"/>
</dbReference>
<dbReference type="InterPro" id="IPR022764">
    <property type="entry name" value="Peptidase_S54_rhomboid_dom"/>
</dbReference>
<dbReference type="InterPro" id="IPR051739">
    <property type="entry name" value="Rhomboid_IM_Serine_Proteases"/>
</dbReference>
<evidence type="ECO:0000256" key="7">
    <source>
        <dbReference type="PIRNR" id="PIRNR037470"/>
    </source>
</evidence>
<dbReference type="GO" id="GO:0016020">
    <property type="term" value="C:membrane"/>
    <property type="evidence" value="ECO:0007669"/>
    <property type="project" value="UniProtKB-SubCell"/>
</dbReference>